<name>S3MUC0_9GAMM</name>
<comment type="caution">
    <text evidence="1">The sequence shown here is derived from an EMBL/GenBank/DDBJ whole genome shotgun (WGS) entry which is preliminary data.</text>
</comment>
<sequence length="226" mass="26082">MGCSKNEYKEHKVDEHNGIHLNLIEICSLIDPQQITEFAAGDPNENPWVEGQPQLESIALSAYDPIWPLWYEQIRAQVVTALANQVLSMTHVGSTAVPDLAAKPVIDIDMIVADPQDEASYVPRLTQLGYRLTIREPSWYQHRMLRLDRPRVNLHVFAPNCPEHIRHLLFRDWLITHTDDRQRYAAVKQRALDGVDTVQAYNLNKQAVVRDIYQNIFKFYNLLGQD</sequence>
<dbReference type="Proteomes" id="UP000014568">
    <property type="component" value="Unassembled WGS sequence"/>
</dbReference>
<protein>
    <recommendedName>
        <fullName evidence="3">Dephospho-CoA kinase</fullName>
    </recommendedName>
</protein>
<dbReference type="PATRIC" id="fig|421052.3.peg.3096"/>
<dbReference type="AlphaFoldDB" id="S3MUC0"/>
<accession>S3MUC0</accession>
<dbReference type="eggNOG" id="COG2320">
    <property type="taxonomic scope" value="Bacteria"/>
</dbReference>
<keyword evidence="2" id="KW-1185">Reference proteome</keyword>
<dbReference type="InterPro" id="IPR043519">
    <property type="entry name" value="NT_sf"/>
</dbReference>
<dbReference type="PANTHER" id="PTHR34822:SF1">
    <property type="entry name" value="GRPB FAMILY PROTEIN"/>
    <property type="match status" value="1"/>
</dbReference>
<dbReference type="STRING" id="632955.GCA_000829675_00472"/>
<reference evidence="1 2" key="1">
    <citation type="submission" date="2013-06" db="EMBL/GenBank/DDBJ databases">
        <title>The Genome Sequence of Acinetobacter rudis CIP 110305.</title>
        <authorList>
            <consortium name="The Broad Institute Genome Sequencing Platform"/>
            <consortium name="The Broad Institute Genome Sequencing Center for Infectious Disease"/>
            <person name="Cerqueira G."/>
            <person name="Feldgarden M."/>
            <person name="Courvalin P."/>
            <person name="Perichon B."/>
            <person name="Grillot-Courvalin C."/>
            <person name="Clermont D."/>
            <person name="Rocha E."/>
            <person name="Yoon E.-J."/>
            <person name="Nemec A."/>
            <person name="Young S.K."/>
            <person name="Zeng Q."/>
            <person name="Gargeya S."/>
            <person name="Fitzgerald M."/>
            <person name="Abouelleil A."/>
            <person name="Alvarado L."/>
            <person name="Berlin A.M."/>
            <person name="Chapman S.B."/>
            <person name="Dewar J."/>
            <person name="Goldberg J."/>
            <person name="Griggs A."/>
            <person name="Gujja S."/>
            <person name="Hansen M."/>
            <person name="Howarth C."/>
            <person name="Imamovic A."/>
            <person name="Larimer J."/>
            <person name="McCowan C."/>
            <person name="Murphy C."/>
            <person name="Pearson M."/>
            <person name="Priest M."/>
            <person name="Roberts A."/>
            <person name="Saif S."/>
            <person name="Shea T."/>
            <person name="Sykes S."/>
            <person name="Wortman J."/>
            <person name="Nusbaum C."/>
            <person name="Birren B."/>
        </authorList>
    </citation>
    <scope>NUCLEOTIDE SEQUENCE [LARGE SCALE GENOMIC DNA]</scope>
    <source>
        <strain evidence="1 2">CIP 110305</strain>
    </source>
</reference>
<evidence type="ECO:0000313" key="2">
    <source>
        <dbReference type="Proteomes" id="UP000014568"/>
    </source>
</evidence>
<dbReference type="HOGENOM" id="CLU_086407_1_0_6"/>
<organism evidence="1 2">
    <name type="scientific">Acinetobacter rudis CIP 110305</name>
    <dbReference type="NCBI Taxonomy" id="421052"/>
    <lineage>
        <taxon>Bacteria</taxon>
        <taxon>Pseudomonadati</taxon>
        <taxon>Pseudomonadota</taxon>
        <taxon>Gammaproteobacteria</taxon>
        <taxon>Moraxellales</taxon>
        <taxon>Moraxellaceae</taxon>
        <taxon>Acinetobacter</taxon>
    </lineage>
</organism>
<dbReference type="SUPFAM" id="SSF81301">
    <property type="entry name" value="Nucleotidyltransferase"/>
    <property type="match status" value="1"/>
</dbReference>
<gene>
    <name evidence="1" type="ORF">F945_03165</name>
</gene>
<evidence type="ECO:0000313" key="1">
    <source>
        <dbReference type="EMBL" id="EPF70148.1"/>
    </source>
</evidence>
<dbReference type="PANTHER" id="PTHR34822">
    <property type="entry name" value="GRPB DOMAIN PROTEIN (AFU_ORTHOLOGUE AFUA_1G01530)"/>
    <property type="match status" value="1"/>
</dbReference>
<dbReference type="InterPro" id="IPR007344">
    <property type="entry name" value="GrpB/CoaE"/>
</dbReference>
<proteinExistence type="predicted"/>
<dbReference type="EMBL" id="ATGI01000038">
    <property type="protein sequence ID" value="EPF70148.1"/>
    <property type="molecule type" value="Genomic_DNA"/>
</dbReference>
<evidence type="ECO:0008006" key="3">
    <source>
        <dbReference type="Google" id="ProtNLM"/>
    </source>
</evidence>
<dbReference type="Pfam" id="PF04229">
    <property type="entry name" value="GrpB"/>
    <property type="match status" value="1"/>
</dbReference>
<dbReference type="Gene3D" id="3.30.460.10">
    <property type="entry name" value="Beta Polymerase, domain 2"/>
    <property type="match status" value="1"/>
</dbReference>